<dbReference type="GO" id="GO:0005737">
    <property type="term" value="C:cytoplasm"/>
    <property type="evidence" value="ECO:0007669"/>
    <property type="project" value="UniProtKB-SubCell"/>
</dbReference>
<feature type="binding site" evidence="10">
    <location>
        <position position="255"/>
    </location>
    <ligand>
        <name>L-histidine</name>
        <dbReference type="ChEBI" id="CHEBI:57595"/>
    </ligand>
</feature>
<keyword evidence="5 9" id="KW-0067">ATP-binding</keyword>
<evidence type="ECO:0000256" key="9">
    <source>
        <dbReference type="HAMAP-Rule" id="MF_00127"/>
    </source>
</evidence>
<feature type="binding site" evidence="10">
    <location>
        <position position="110"/>
    </location>
    <ligand>
        <name>L-histidine</name>
        <dbReference type="ChEBI" id="CHEBI:57595"/>
    </ligand>
</feature>
<evidence type="ECO:0000256" key="4">
    <source>
        <dbReference type="ARBA" id="ARBA00022741"/>
    </source>
</evidence>
<feature type="binding site" evidence="10">
    <location>
        <position position="124"/>
    </location>
    <ligand>
        <name>L-histidine</name>
        <dbReference type="ChEBI" id="CHEBI:57595"/>
    </ligand>
</feature>
<reference evidence="12 13" key="1">
    <citation type="journal article" date="2019" name="Nat. Microbiol.">
        <title>Mediterranean grassland soil C-N compound turnover is dependent on rainfall and depth, and is mediated by genomically divergent microorganisms.</title>
        <authorList>
            <person name="Diamond S."/>
            <person name="Andeer P.F."/>
            <person name="Li Z."/>
            <person name="Crits-Christoph A."/>
            <person name="Burstein D."/>
            <person name="Anantharaman K."/>
            <person name="Lane K.R."/>
            <person name="Thomas B.C."/>
            <person name="Pan C."/>
            <person name="Northen T.R."/>
            <person name="Banfield J.F."/>
        </authorList>
    </citation>
    <scope>NUCLEOTIDE SEQUENCE [LARGE SCALE GENOMIC DNA]</scope>
    <source>
        <strain evidence="12">NP_1</strain>
    </source>
</reference>
<comment type="catalytic activity">
    <reaction evidence="8 9">
        <text>tRNA(His) + L-histidine + ATP = L-histidyl-tRNA(His) + AMP + diphosphate + H(+)</text>
        <dbReference type="Rhea" id="RHEA:17313"/>
        <dbReference type="Rhea" id="RHEA-COMP:9665"/>
        <dbReference type="Rhea" id="RHEA-COMP:9689"/>
        <dbReference type="ChEBI" id="CHEBI:15378"/>
        <dbReference type="ChEBI" id="CHEBI:30616"/>
        <dbReference type="ChEBI" id="CHEBI:33019"/>
        <dbReference type="ChEBI" id="CHEBI:57595"/>
        <dbReference type="ChEBI" id="CHEBI:78442"/>
        <dbReference type="ChEBI" id="CHEBI:78527"/>
        <dbReference type="ChEBI" id="CHEBI:456215"/>
        <dbReference type="EC" id="6.1.1.21"/>
    </reaction>
</comment>
<comment type="similarity">
    <text evidence="1 9">Belongs to the class-II aminoacyl-tRNA synthetase family.</text>
</comment>
<proteinExistence type="inferred from homology"/>
<dbReference type="Proteomes" id="UP000315217">
    <property type="component" value="Unassembled WGS sequence"/>
</dbReference>
<feature type="binding site" evidence="10">
    <location>
        <position position="128"/>
    </location>
    <ligand>
        <name>L-histidine</name>
        <dbReference type="ChEBI" id="CHEBI:57595"/>
    </ligand>
</feature>
<dbReference type="InterPro" id="IPR033656">
    <property type="entry name" value="HisRS_anticodon"/>
</dbReference>
<evidence type="ECO:0000256" key="5">
    <source>
        <dbReference type="ARBA" id="ARBA00022840"/>
    </source>
</evidence>
<evidence type="ECO:0000313" key="12">
    <source>
        <dbReference type="EMBL" id="TMJ09287.1"/>
    </source>
</evidence>
<dbReference type="SUPFAM" id="SSF52954">
    <property type="entry name" value="Class II aaRS ABD-related"/>
    <property type="match status" value="1"/>
</dbReference>
<dbReference type="PANTHER" id="PTHR43707">
    <property type="entry name" value="HISTIDYL-TRNA SYNTHETASE"/>
    <property type="match status" value="1"/>
</dbReference>
<comment type="caution">
    <text evidence="12">The sequence shown here is derived from an EMBL/GenBank/DDBJ whole genome shotgun (WGS) entry which is preliminary data.</text>
</comment>
<evidence type="ECO:0000256" key="7">
    <source>
        <dbReference type="ARBA" id="ARBA00023146"/>
    </source>
</evidence>
<dbReference type="PANTHER" id="PTHR43707:SF1">
    <property type="entry name" value="HISTIDINE--TRNA LIGASE, MITOCHONDRIAL-RELATED"/>
    <property type="match status" value="1"/>
</dbReference>
<dbReference type="EC" id="6.1.1.21" evidence="9"/>
<protein>
    <recommendedName>
        <fullName evidence="9">Histidine--tRNA ligase</fullName>
        <ecNumber evidence="9">6.1.1.21</ecNumber>
    </recommendedName>
    <alternativeName>
        <fullName evidence="9">Histidyl-tRNA synthetase</fullName>
        <shortName evidence="9">HisRS</shortName>
    </alternativeName>
</protein>
<evidence type="ECO:0000256" key="6">
    <source>
        <dbReference type="ARBA" id="ARBA00022917"/>
    </source>
</evidence>
<feature type="binding site" evidence="10">
    <location>
        <begin position="79"/>
        <end position="81"/>
    </location>
    <ligand>
        <name>L-histidine</name>
        <dbReference type="ChEBI" id="CHEBI:57595"/>
    </ligand>
</feature>
<dbReference type="InterPro" id="IPR006195">
    <property type="entry name" value="aa-tRNA-synth_II"/>
</dbReference>
<dbReference type="Pfam" id="PF13393">
    <property type="entry name" value="tRNA-synt_His"/>
    <property type="match status" value="2"/>
</dbReference>
<dbReference type="EMBL" id="VBAI01000162">
    <property type="protein sequence ID" value="TMJ09287.1"/>
    <property type="molecule type" value="Genomic_DNA"/>
</dbReference>
<dbReference type="InterPro" id="IPR004516">
    <property type="entry name" value="HisRS/HisZ"/>
</dbReference>
<accession>A0A537LNK7</accession>
<dbReference type="InterPro" id="IPR036621">
    <property type="entry name" value="Anticodon-bd_dom_sf"/>
</dbReference>
<dbReference type="Gene3D" id="3.40.50.800">
    <property type="entry name" value="Anticodon-binding domain"/>
    <property type="match status" value="1"/>
</dbReference>
<dbReference type="Pfam" id="PF03129">
    <property type="entry name" value="HGTP_anticodon"/>
    <property type="match status" value="1"/>
</dbReference>
<dbReference type="SUPFAM" id="SSF55681">
    <property type="entry name" value="Class II aaRS and biotin synthetases"/>
    <property type="match status" value="1"/>
</dbReference>
<keyword evidence="3 9" id="KW-0436">Ligase</keyword>
<dbReference type="PIRSF" id="PIRSF001549">
    <property type="entry name" value="His-tRNA_synth"/>
    <property type="match status" value="1"/>
</dbReference>
<dbReference type="AlphaFoldDB" id="A0A537LNK7"/>
<dbReference type="GO" id="GO:0005524">
    <property type="term" value="F:ATP binding"/>
    <property type="evidence" value="ECO:0007669"/>
    <property type="project" value="UniProtKB-UniRule"/>
</dbReference>
<dbReference type="NCBIfam" id="TIGR00442">
    <property type="entry name" value="hisS"/>
    <property type="match status" value="1"/>
</dbReference>
<dbReference type="GO" id="GO:0004821">
    <property type="term" value="F:histidine-tRNA ligase activity"/>
    <property type="evidence" value="ECO:0007669"/>
    <property type="project" value="UniProtKB-UniRule"/>
</dbReference>
<dbReference type="PROSITE" id="PS50862">
    <property type="entry name" value="AA_TRNA_LIGASE_II"/>
    <property type="match status" value="1"/>
</dbReference>
<feature type="domain" description="Aminoacyl-transfer RNA synthetases class-II family profile" evidence="11">
    <location>
        <begin position="18"/>
        <end position="321"/>
    </location>
</feature>
<gene>
    <name evidence="9" type="primary">hisS</name>
    <name evidence="12" type="ORF">E6G98_10005</name>
</gene>
<comment type="subunit">
    <text evidence="9">Homodimer.</text>
</comment>
<dbReference type="HAMAP" id="MF_00127">
    <property type="entry name" value="His_tRNA_synth"/>
    <property type="match status" value="1"/>
</dbReference>
<dbReference type="InterPro" id="IPR015807">
    <property type="entry name" value="His-tRNA-ligase"/>
</dbReference>
<evidence type="ECO:0000256" key="8">
    <source>
        <dbReference type="ARBA" id="ARBA00047639"/>
    </source>
</evidence>
<evidence type="ECO:0000256" key="3">
    <source>
        <dbReference type="ARBA" id="ARBA00022598"/>
    </source>
</evidence>
<evidence type="ECO:0000256" key="2">
    <source>
        <dbReference type="ARBA" id="ARBA00022490"/>
    </source>
</evidence>
<keyword evidence="4 9" id="KW-0547">Nucleotide-binding</keyword>
<sequence length="425" mass="47093">MKAPRGIHDILPDDSPKWQALEALIREFAARYGYREIRTPVVEHTEVFQRTSGETSDIVEKEMYSFTDRGGRSLTLRPEGTAGVVRAYLEHGMGALPQPVRLYYIAPMFRYDRPQKGRFRMHYQFGAEVLGSAAPAADVEVLSLPIRLIQTLGLTEVQVRLNSVGDAVCRPAYVEALRTYFRPYRDQLCADCQRRLEVNPLRILECKEPGCHKIAAGAPRITEYLDEACRVHFEEVKQLFGVLGIPYVEDPFIVRGLDYYTRTAVEIHSGRLGGAQHQVLGGGRYDGLAEQLDGPHVPGVGFGLGIERLLLVLNAEGLQVPTAARGDGLDVFVAAVGERPAREAFRLLDRIRIAGLRAVGETSDRGLRAQMKQADRLGARFTVILGEQELDAQRAGVRDMRAGTQQDVPLPQVIEHLAGASRNGA</sequence>
<keyword evidence="6 9" id="KW-0648">Protein biosynthesis</keyword>
<organism evidence="12 13">
    <name type="scientific">Candidatus Segetimicrobium genomatis</name>
    <dbReference type="NCBI Taxonomy" id="2569760"/>
    <lineage>
        <taxon>Bacteria</taxon>
        <taxon>Bacillati</taxon>
        <taxon>Candidatus Sysuimicrobiota</taxon>
        <taxon>Candidatus Sysuimicrobiia</taxon>
        <taxon>Candidatus Sysuimicrobiales</taxon>
        <taxon>Candidatus Segetimicrobiaceae</taxon>
        <taxon>Candidatus Segetimicrobium</taxon>
    </lineage>
</organism>
<name>A0A537LNK7_9BACT</name>
<keyword evidence="2 9" id="KW-0963">Cytoplasm</keyword>
<evidence type="ECO:0000256" key="10">
    <source>
        <dbReference type="PIRSR" id="PIRSR001549-1"/>
    </source>
</evidence>
<dbReference type="InterPro" id="IPR045864">
    <property type="entry name" value="aa-tRNA-synth_II/BPL/LPL"/>
</dbReference>
<dbReference type="InterPro" id="IPR004154">
    <property type="entry name" value="Anticodon-bd"/>
</dbReference>
<comment type="subcellular location">
    <subcellularLocation>
        <location evidence="9">Cytoplasm</location>
    </subcellularLocation>
</comment>
<dbReference type="CDD" id="cd00773">
    <property type="entry name" value="HisRS-like_core"/>
    <property type="match status" value="1"/>
</dbReference>
<dbReference type="CDD" id="cd00859">
    <property type="entry name" value="HisRS_anticodon"/>
    <property type="match status" value="1"/>
</dbReference>
<evidence type="ECO:0000259" key="11">
    <source>
        <dbReference type="PROSITE" id="PS50862"/>
    </source>
</evidence>
<dbReference type="InterPro" id="IPR041715">
    <property type="entry name" value="HisRS-like_core"/>
</dbReference>
<dbReference type="Gene3D" id="3.30.930.10">
    <property type="entry name" value="Bira Bifunctional Protein, Domain 2"/>
    <property type="match status" value="1"/>
</dbReference>
<keyword evidence="7 9" id="KW-0030">Aminoacyl-tRNA synthetase</keyword>
<evidence type="ECO:0000313" key="13">
    <source>
        <dbReference type="Proteomes" id="UP000315217"/>
    </source>
</evidence>
<evidence type="ECO:0000256" key="1">
    <source>
        <dbReference type="ARBA" id="ARBA00008226"/>
    </source>
</evidence>
<dbReference type="GO" id="GO:0006427">
    <property type="term" value="P:histidyl-tRNA aminoacylation"/>
    <property type="evidence" value="ECO:0007669"/>
    <property type="project" value="UniProtKB-UniRule"/>
</dbReference>
<feature type="binding site" evidence="10">
    <location>
        <begin position="259"/>
        <end position="260"/>
    </location>
    <ligand>
        <name>L-histidine</name>
        <dbReference type="ChEBI" id="CHEBI:57595"/>
    </ligand>
</feature>